<evidence type="ECO:0000256" key="6">
    <source>
        <dbReference type="ARBA" id="ARBA00022833"/>
    </source>
</evidence>
<feature type="domain" description="Peptidase M43 pregnancy-associated plasma-A" evidence="10">
    <location>
        <begin position="205"/>
        <end position="312"/>
    </location>
</feature>
<keyword evidence="5" id="KW-0378">Hydrolase</keyword>
<dbReference type="EMBL" id="BDSP01000289">
    <property type="protein sequence ID" value="GAX29278.1"/>
    <property type="molecule type" value="Genomic_DNA"/>
</dbReference>
<accession>A0A1Z5KTL2</accession>
<keyword evidence="3" id="KW-0479">Metal-binding</keyword>
<dbReference type="OrthoDB" id="47886at2759"/>
<feature type="chain" id="PRO_5013323631" description="Peptidase M43 pregnancy-associated plasma-A domain-containing protein" evidence="9">
    <location>
        <begin position="23"/>
        <end position="360"/>
    </location>
</feature>
<evidence type="ECO:0000256" key="3">
    <source>
        <dbReference type="ARBA" id="ARBA00022723"/>
    </source>
</evidence>
<keyword evidence="8" id="KW-1015">Disulfide bond</keyword>
<sequence>MQFFSAVTLLPLIAFACSGSQAHVLRRHLEEENEFVWPSAEVFDPKVRCGTEDPTDAEKTEMMQAVTDYYSARRHLAQDTETIVVETYFHIIKSSTGRGATMQMVQDQVDVLNQAYAPHFFFNLTGVTETVNDDWYKLRRLSVQDLTMRATLRQGGADAINVFVANSRGLGWAQPLMSYKLSPETDGVIILDQSMPGGTAAPYNLGMTAVHEIGHSFGILHTFEDGCSAGGMTGDSIHDTPRQADYTLGCPIGRDSCPGKLNHAIACLRCQLFSQFFMLAGGGEDPIHNYMDYSDDACMNEFTEGQFKQMRAMWYTFRANPEGGNNDSKFLSCTKKALDRVACNENNEQCCGGVCQPCPI</sequence>
<dbReference type="PANTHER" id="PTHR47466:SF1">
    <property type="entry name" value="METALLOPROTEASE MEP1 (AFU_ORTHOLOGUE AFUA_1G07730)-RELATED"/>
    <property type="match status" value="1"/>
</dbReference>
<feature type="signal peptide" evidence="9">
    <location>
        <begin position="1"/>
        <end position="22"/>
    </location>
</feature>
<dbReference type="Pfam" id="PF05572">
    <property type="entry name" value="Peptidase_M43"/>
    <property type="match status" value="1"/>
</dbReference>
<evidence type="ECO:0000313" key="12">
    <source>
        <dbReference type="Proteomes" id="UP000198406"/>
    </source>
</evidence>
<comment type="similarity">
    <text evidence="1">Belongs to the peptidase M43B family.</text>
</comment>
<evidence type="ECO:0000256" key="9">
    <source>
        <dbReference type="SAM" id="SignalP"/>
    </source>
</evidence>
<dbReference type="InParanoid" id="A0A1Z5KTL2"/>
<name>A0A1Z5KTL2_FISSO</name>
<dbReference type="AlphaFoldDB" id="A0A1Z5KTL2"/>
<evidence type="ECO:0000256" key="7">
    <source>
        <dbReference type="ARBA" id="ARBA00023049"/>
    </source>
</evidence>
<evidence type="ECO:0000256" key="5">
    <source>
        <dbReference type="ARBA" id="ARBA00022801"/>
    </source>
</evidence>
<dbReference type="InterPro" id="IPR024079">
    <property type="entry name" value="MetalloPept_cat_dom_sf"/>
</dbReference>
<evidence type="ECO:0000313" key="11">
    <source>
        <dbReference type="EMBL" id="GAX29278.1"/>
    </source>
</evidence>
<reference evidence="11 12" key="1">
    <citation type="journal article" date="2015" name="Plant Cell">
        <title>Oil accumulation by the oleaginous diatom Fistulifera solaris as revealed by the genome and transcriptome.</title>
        <authorList>
            <person name="Tanaka T."/>
            <person name="Maeda Y."/>
            <person name="Veluchamy A."/>
            <person name="Tanaka M."/>
            <person name="Abida H."/>
            <person name="Marechal E."/>
            <person name="Bowler C."/>
            <person name="Muto M."/>
            <person name="Sunaga Y."/>
            <person name="Tanaka M."/>
            <person name="Yoshino T."/>
            <person name="Taniguchi T."/>
            <person name="Fukuda Y."/>
            <person name="Nemoto M."/>
            <person name="Matsumoto M."/>
            <person name="Wong P.S."/>
            <person name="Aburatani S."/>
            <person name="Fujibuchi W."/>
        </authorList>
    </citation>
    <scope>NUCLEOTIDE SEQUENCE [LARGE SCALE GENOMIC DNA]</scope>
    <source>
        <strain evidence="11 12">JPCC DA0580</strain>
    </source>
</reference>
<keyword evidence="2" id="KW-0645">Protease</keyword>
<keyword evidence="7" id="KW-0482">Metalloprotease</keyword>
<dbReference type="GO" id="GO:0008237">
    <property type="term" value="F:metallopeptidase activity"/>
    <property type="evidence" value="ECO:0007669"/>
    <property type="project" value="UniProtKB-KW"/>
</dbReference>
<dbReference type="InterPro" id="IPR008754">
    <property type="entry name" value="Peptidase_M43"/>
</dbReference>
<dbReference type="Gene3D" id="3.40.390.10">
    <property type="entry name" value="Collagenase (Catalytic Domain)"/>
    <property type="match status" value="1"/>
</dbReference>
<dbReference type="GO" id="GO:0006508">
    <property type="term" value="P:proteolysis"/>
    <property type="evidence" value="ECO:0007669"/>
    <property type="project" value="UniProtKB-KW"/>
</dbReference>
<evidence type="ECO:0000256" key="4">
    <source>
        <dbReference type="ARBA" id="ARBA00022729"/>
    </source>
</evidence>
<protein>
    <recommendedName>
        <fullName evidence="10">Peptidase M43 pregnancy-associated plasma-A domain-containing protein</fullName>
    </recommendedName>
</protein>
<keyword evidence="4 9" id="KW-0732">Signal</keyword>
<dbReference type="PANTHER" id="PTHR47466">
    <property type="match status" value="1"/>
</dbReference>
<gene>
    <name evidence="11" type="ORF">FisN_16Hh292</name>
</gene>
<dbReference type="GO" id="GO:0046872">
    <property type="term" value="F:metal ion binding"/>
    <property type="evidence" value="ECO:0007669"/>
    <property type="project" value="UniProtKB-KW"/>
</dbReference>
<keyword evidence="6" id="KW-0862">Zinc</keyword>
<dbReference type="Proteomes" id="UP000198406">
    <property type="component" value="Unassembled WGS sequence"/>
</dbReference>
<evidence type="ECO:0000259" key="10">
    <source>
        <dbReference type="Pfam" id="PF05572"/>
    </source>
</evidence>
<dbReference type="CDD" id="cd04275">
    <property type="entry name" value="ZnMc_pappalysin_like"/>
    <property type="match status" value="1"/>
</dbReference>
<proteinExistence type="inferred from homology"/>
<keyword evidence="12" id="KW-1185">Reference proteome</keyword>
<evidence type="ECO:0000256" key="1">
    <source>
        <dbReference type="ARBA" id="ARBA00008721"/>
    </source>
</evidence>
<dbReference type="SUPFAM" id="SSF55486">
    <property type="entry name" value="Metalloproteases ('zincins'), catalytic domain"/>
    <property type="match status" value="1"/>
</dbReference>
<comment type="caution">
    <text evidence="11">The sequence shown here is derived from an EMBL/GenBank/DDBJ whole genome shotgun (WGS) entry which is preliminary data.</text>
</comment>
<evidence type="ECO:0000256" key="8">
    <source>
        <dbReference type="ARBA" id="ARBA00023157"/>
    </source>
</evidence>
<evidence type="ECO:0000256" key="2">
    <source>
        <dbReference type="ARBA" id="ARBA00022670"/>
    </source>
</evidence>
<organism evidence="11 12">
    <name type="scientific">Fistulifera solaris</name>
    <name type="common">Oleaginous diatom</name>
    <dbReference type="NCBI Taxonomy" id="1519565"/>
    <lineage>
        <taxon>Eukaryota</taxon>
        <taxon>Sar</taxon>
        <taxon>Stramenopiles</taxon>
        <taxon>Ochrophyta</taxon>
        <taxon>Bacillariophyta</taxon>
        <taxon>Bacillariophyceae</taxon>
        <taxon>Bacillariophycidae</taxon>
        <taxon>Naviculales</taxon>
        <taxon>Naviculaceae</taxon>
        <taxon>Fistulifera</taxon>
    </lineage>
</organism>